<accession>Q17MH8</accession>
<evidence type="ECO:0000256" key="1">
    <source>
        <dbReference type="SAM" id="MobiDB-lite"/>
    </source>
</evidence>
<dbReference type="Proteomes" id="UP000682892">
    <property type="component" value="Unassembled WGS sequence"/>
</dbReference>
<dbReference type="AlphaFoldDB" id="Q17MH8"/>
<sequence>MIQYQARNNWLMIRANKQESIRRTAKNAAVVGNQATERNRNNGRQSDSQEENEPCPLEHCVNRKYMHSITGHNRRQREARQTGI</sequence>
<dbReference type="HOGENOM" id="CLU_2529257_0_0_1"/>
<dbReference type="PaxDb" id="7159-AAEL000975-PA"/>
<organism evidence="2 3">
    <name type="scientific">Aedes aegypti</name>
    <name type="common">Yellowfever mosquito</name>
    <name type="synonym">Culex aegypti</name>
    <dbReference type="NCBI Taxonomy" id="7159"/>
    <lineage>
        <taxon>Eukaryota</taxon>
        <taxon>Metazoa</taxon>
        <taxon>Ecdysozoa</taxon>
        <taxon>Arthropoda</taxon>
        <taxon>Hexapoda</taxon>
        <taxon>Insecta</taxon>
        <taxon>Pterygota</taxon>
        <taxon>Neoptera</taxon>
        <taxon>Endopterygota</taxon>
        <taxon>Diptera</taxon>
        <taxon>Nematocera</taxon>
        <taxon>Culicoidea</taxon>
        <taxon>Culicidae</taxon>
        <taxon>Culicinae</taxon>
        <taxon>Aedini</taxon>
        <taxon>Aedes</taxon>
        <taxon>Stegomyia</taxon>
    </lineage>
</organism>
<dbReference type="EMBL" id="CH477205">
    <property type="protein sequence ID" value="EAT47946.1"/>
    <property type="molecule type" value="Genomic_DNA"/>
</dbReference>
<proteinExistence type="predicted"/>
<evidence type="ECO:0000313" key="2">
    <source>
        <dbReference type="EMBL" id="EAT47946.1"/>
    </source>
</evidence>
<evidence type="ECO:0000313" key="3">
    <source>
        <dbReference type="Proteomes" id="UP000682892"/>
    </source>
</evidence>
<reference evidence="2" key="2">
    <citation type="journal article" date="2007" name="Science">
        <title>Genome sequence of Aedes aegypti, a major arbovirus vector.</title>
        <authorList>
            <person name="Nene V."/>
            <person name="Wortman J.R."/>
            <person name="Lawson D."/>
            <person name="Haas B."/>
            <person name="Kodira C."/>
            <person name="Tu Z.J."/>
            <person name="Loftus B."/>
            <person name="Xi Z."/>
            <person name="Megy K."/>
            <person name="Grabherr M."/>
            <person name="Ren Q."/>
            <person name="Zdobnov E.M."/>
            <person name="Lobo N.F."/>
            <person name="Campbell K.S."/>
            <person name="Brown S.E."/>
            <person name="Bonaldo M.F."/>
            <person name="Zhu J."/>
            <person name="Sinkins S.P."/>
            <person name="Hogenkamp D.G."/>
            <person name="Amedeo P."/>
            <person name="Arensburger P."/>
            <person name="Atkinson P.W."/>
            <person name="Bidwell S."/>
            <person name="Biedler J."/>
            <person name="Birney E."/>
            <person name="Bruggner R.V."/>
            <person name="Costas J."/>
            <person name="Coy M.R."/>
            <person name="Crabtree J."/>
            <person name="Crawford M."/>
            <person name="Debruyn B."/>
            <person name="Decaprio D."/>
            <person name="Eiglmeier K."/>
            <person name="Eisenstadt E."/>
            <person name="El-Dorry H."/>
            <person name="Gelbart W.M."/>
            <person name="Gomes S.L."/>
            <person name="Hammond M."/>
            <person name="Hannick L.I."/>
            <person name="Hogan J.R."/>
            <person name="Holmes M.H."/>
            <person name="Jaffe D."/>
            <person name="Johnston J.S."/>
            <person name="Kennedy R.C."/>
            <person name="Koo H."/>
            <person name="Kravitz S."/>
            <person name="Kriventseva E.V."/>
            <person name="Kulp D."/>
            <person name="Labutti K."/>
            <person name="Lee E."/>
            <person name="Li S."/>
            <person name="Lovin D.D."/>
            <person name="Mao C."/>
            <person name="Mauceli E."/>
            <person name="Menck C.F."/>
            <person name="Miller J.R."/>
            <person name="Montgomery P."/>
            <person name="Mori A."/>
            <person name="Nascimento A.L."/>
            <person name="Naveira H.F."/>
            <person name="Nusbaum C."/>
            <person name="O'leary S."/>
            <person name="Orvis J."/>
            <person name="Pertea M."/>
            <person name="Quesneville H."/>
            <person name="Reidenbach K.R."/>
            <person name="Rogers Y.H."/>
            <person name="Roth C.W."/>
            <person name="Schneider J.R."/>
            <person name="Schatz M."/>
            <person name="Shumway M."/>
            <person name="Stanke M."/>
            <person name="Stinson E.O."/>
            <person name="Tubio J.M."/>
            <person name="Vanzee J.P."/>
            <person name="Verjovski-Almeida S."/>
            <person name="Werner D."/>
            <person name="White O."/>
            <person name="Wyder S."/>
            <person name="Zeng Q."/>
            <person name="Zhao Q."/>
            <person name="Zhao Y."/>
            <person name="Hill C.A."/>
            <person name="Raikhel A.S."/>
            <person name="Soares M.B."/>
            <person name="Knudson D.L."/>
            <person name="Lee N.H."/>
            <person name="Galagan J."/>
            <person name="Salzberg S.L."/>
            <person name="Paulsen I.T."/>
            <person name="Dimopoulos G."/>
            <person name="Collins F.H."/>
            <person name="Birren B."/>
            <person name="Fraser-Liggett C.M."/>
            <person name="Severson D.W."/>
        </authorList>
    </citation>
    <scope>NUCLEOTIDE SEQUENCE [LARGE SCALE GENOMIC DNA]</scope>
    <source>
        <strain evidence="2">Liverpool</strain>
    </source>
</reference>
<feature type="region of interest" description="Disordered" evidence="1">
    <location>
        <begin position="24"/>
        <end position="56"/>
    </location>
</feature>
<gene>
    <name evidence="2" type="ORF">AaeL_AAEL000975</name>
</gene>
<reference evidence="2" key="1">
    <citation type="submission" date="2005-10" db="EMBL/GenBank/DDBJ databases">
        <authorList>
            <person name="Loftus B.J."/>
            <person name="Nene V.M."/>
            <person name="Hannick L.I."/>
            <person name="Bidwell S."/>
            <person name="Haas B."/>
            <person name="Amedeo P."/>
            <person name="Orvis J."/>
            <person name="Wortman J.R."/>
            <person name="White O.R."/>
            <person name="Salzberg S."/>
            <person name="Shumway M."/>
            <person name="Koo H."/>
            <person name="Zhao Y."/>
            <person name="Holmes M."/>
            <person name="Miller J."/>
            <person name="Schatz M."/>
            <person name="Pop M."/>
            <person name="Pai G."/>
            <person name="Utterback T."/>
            <person name="Rogers Y.-H."/>
            <person name="Kravitz S."/>
            <person name="Fraser C.M."/>
        </authorList>
    </citation>
    <scope>NUCLEOTIDE SEQUENCE</scope>
    <source>
        <strain evidence="2">Liverpool</strain>
    </source>
</reference>
<reference evidence="2" key="3">
    <citation type="submission" date="2012-09" db="EMBL/GenBank/DDBJ databases">
        <authorList>
            <consortium name="VectorBase"/>
        </authorList>
    </citation>
    <scope>NUCLEOTIDE SEQUENCE</scope>
    <source>
        <strain evidence="2">Liverpool</strain>
    </source>
</reference>
<protein>
    <submittedName>
        <fullName evidence="2">AAEL000975-PA</fullName>
    </submittedName>
</protein>
<name>Q17MH8_AEDAE</name>